<comment type="caution">
    <text evidence="2">The sequence shown here is derived from an EMBL/GenBank/DDBJ whole genome shotgun (WGS) entry which is preliminary data.</text>
</comment>
<feature type="non-terminal residue" evidence="2">
    <location>
        <position position="64"/>
    </location>
</feature>
<accession>A0ABC8RL42</accession>
<feature type="compositionally biased region" description="Low complexity" evidence="1">
    <location>
        <begin position="20"/>
        <end position="29"/>
    </location>
</feature>
<evidence type="ECO:0000256" key="1">
    <source>
        <dbReference type="SAM" id="MobiDB-lite"/>
    </source>
</evidence>
<dbReference type="AlphaFoldDB" id="A0ABC8RL42"/>
<evidence type="ECO:0000313" key="3">
    <source>
        <dbReference type="Proteomes" id="UP001642360"/>
    </source>
</evidence>
<keyword evidence="3" id="KW-1185">Reference proteome</keyword>
<dbReference type="EMBL" id="CAUOFW020001436">
    <property type="protein sequence ID" value="CAK9144896.1"/>
    <property type="molecule type" value="Genomic_DNA"/>
</dbReference>
<dbReference type="Proteomes" id="UP001642360">
    <property type="component" value="Unassembled WGS sequence"/>
</dbReference>
<gene>
    <name evidence="2" type="ORF">ILEXP_LOCUS12679</name>
</gene>
<name>A0ABC8RL42_9AQUA</name>
<evidence type="ECO:0000313" key="2">
    <source>
        <dbReference type="EMBL" id="CAK9144896.1"/>
    </source>
</evidence>
<sequence>MAPKKKLIANKLESSLWISQRNQQQPPQELNEERNPGLYEQEPTVIKNLKWEIYGNVVQRDRYE</sequence>
<feature type="region of interest" description="Disordered" evidence="1">
    <location>
        <begin position="18"/>
        <end position="38"/>
    </location>
</feature>
<proteinExistence type="predicted"/>
<organism evidence="2 3">
    <name type="scientific">Ilex paraguariensis</name>
    <name type="common">yerba mate</name>
    <dbReference type="NCBI Taxonomy" id="185542"/>
    <lineage>
        <taxon>Eukaryota</taxon>
        <taxon>Viridiplantae</taxon>
        <taxon>Streptophyta</taxon>
        <taxon>Embryophyta</taxon>
        <taxon>Tracheophyta</taxon>
        <taxon>Spermatophyta</taxon>
        <taxon>Magnoliopsida</taxon>
        <taxon>eudicotyledons</taxon>
        <taxon>Gunneridae</taxon>
        <taxon>Pentapetalae</taxon>
        <taxon>asterids</taxon>
        <taxon>campanulids</taxon>
        <taxon>Aquifoliales</taxon>
        <taxon>Aquifoliaceae</taxon>
        <taxon>Ilex</taxon>
    </lineage>
</organism>
<reference evidence="2 3" key="1">
    <citation type="submission" date="2024-02" db="EMBL/GenBank/DDBJ databases">
        <authorList>
            <person name="Vignale AGUSTIN F."/>
            <person name="Sosa J E."/>
            <person name="Modenutti C."/>
        </authorList>
    </citation>
    <scope>NUCLEOTIDE SEQUENCE [LARGE SCALE GENOMIC DNA]</scope>
</reference>
<protein>
    <submittedName>
        <fullName evidence="2">Uncharacterized protein</fullName>
    </submittedName>
</protein>